<accession>A0A672F198</accession>
<protein>
    <recommendedName>
        <fullName evidence="10">Cadherin domain-containing protein</fullName>
    </recommendedName>
</protein>
<evidence type="ECO:0000256" key="9">
    <source>
        <dbReference type="PROSITE-ProRule" id="PRU00043"/>
    </source>
</evidence>
<dbReference type="GO" id="GO:0005886">
    <property type="term" value="C:plasma membrane"/>
    <property type="evidence" value="ECO:0007669"/>
    <property type="project" value="InterPro"/>
</dbReference>
<proteinExistence type="predicted"/>
<evidence type="ECO:0000256" key="4">
    <source>
        <dbReference type="ARBA" id="ARBA00022837"/>
    </source>
</evidence>
<evidence type="ECO:0000259" key="10">
    <source>
        <dbReference type="PROSITE" id="PS50268"/>
    </source>
</evidence>
<dbReference type="FunFam" id="2.60.40.60:FF:000006">
    <property type="entry name" value="Protocadherin alpha 2"/>
    <property type="match status" value="1"/>
</dbReference>
<dbReference type="SUPFAM" id="SSF49313">
    <property type="entry name" value="Cadherin-like"/>
    <property type="match status" value="2"/>
</dbReference>
<evidence type="ECO:0000313" key="11">
    <source>
        <dbReference type="Ensembl" id="ENSSFAP00005000016.1"/>
    </source>
</evidence>
<dbReference type="InterPro" id="IPR013164">
    <property type="entry name" value="Cadherin_N"/>
</dbReference>
<reference evidence="11" key="1">
    <citation type="submission" date="2019-06" db="EMBL/GenBank/DDBJ databases">
        <authorList>
            <consortium name="Wellcome Sanger Institute Data Sharing"/>
        </authorList>
    </citation>
    <scope>NUCLEOTIDE SEQUENCE [LARGE SCALE GENOMIC DNA]</scope>
</reference>
<dbReference type="PRINTS" id="PR00205">
    <property type="entry name" value="CADHERIN"/>
</dbReference>
<evidence type="ECO:0000256" key="7">
    <source>
        <dbReference type="ARBA" id="ARBA00023136"/>
    </source>
</evidence>
<evidence type="ECO:0000256" key="8">
    <source>
        <dbReference type="ARBA" id="ARBA00023180"/>
    </source>
</evidence>
<keyword evidence="2" id="KW-0812">Transmembrane</keyword>
<dbReference type="InterPro" id="IPR020894">
    <property type="entry name" value="Cadherin_CS"/>
</dbReference>
<dbReference type="PANTHER" id="PTHR24028:SF296">
    <property type="entry name" value="PROTOCADHERIN 1 GAMMA 11 PRECURSOR-RELATED"/>
    <property type="match status" value="1"/>
</dbReference>
<keyword evidence="5" id="KW-0130">Cell adhesion</keyword>
<evidence type="ECO:0000256" key="1">
    <source>
        <dbReference type="ARBA" id="ARBA00004167"/>
    </source>
</evidence>
<keyword evidence="7" id="KW-0472">Membrane</keyword>
<dbReference type="InterPro" id="IPR050174">
    <property type="entry name" value="Protocadherin/Cadherin-CA"/>
</dbReference>
<comment type="subcellular location">
    <subcellularLocation>
        <location evidence="1">Membrane</location>
        <topology evidence="1">Single-pass membrane protein</topology>
    </subcellularLocation>
</comment>
<dbReference type="PANTHER" id="PTHR24028">
    <property type="entry name" value="CADHERIN-87A"/>
    <property type="match status" value="1"/>
</dbReference>
<keyword evidence="4 9" id="KW-0106">Calcium</keyword>
<dbReference type="Ensembl" id="ENSSFAT00005000017.1">
    <property type="protein sequence ID" value="ENSSFAP00005000016.1"/>
    <property type="gene ID" value="ENSSFAG00005000018.1"/>
</dbReference>
<evidence type="ECO:0000313" key="12">
    <source>
        <dbReference type="Proteomes" id="UP000472267"/>
    </source>
</evidence>
<dbReference type="GO" id="GO:0009653">
    <property type="term" value="P:anatomical structure morphogenesis"/>
    <property type="evidence" value="ECO:0007669"/>
    <property type="project" value="UniProtKB-ARBA"/>
</dbReference>
<reference evidence="11" key="3">
    <citation type="submission" date="2025-09" db="UniProtKB">
        <authorList>
            <consortium name="Ensembl"/>
        </authorList>
    </citation>
    <scope>IDENTIFICATION</scope>
</reference>
<dbReference type="GO" id="GO:0007156">
    <property type="term" value="P:homophilic cell adhesion via plasma membrane adhesion molecules"/>
    <property type="evidence" value="ECO:0007669"/>
    <property type="project" value="InterPro"/>
</dbReference>
<dbReference type="CDD" id="cd11304">
    <property type="entry name" value="Cadherin_repeat"/>
    <property type="match status" value="2"/>
</dbReference>
<feature type="domain" description="Cadherin" evidence="10">
    <location>
        <begin position="3"/>
        <end position="130"/>
    </location>
</feature>
<sequence>MEDSDKTMRLQVLLFVSVLSFASVFGQVSYSIPEEMEKGSLVCNVAQDLGLDSKRLTLGRARIHSGDSAEYIELNRDRGVLLIKDRIDRETLCGEMTPCALHLQLILENPMELFRITIEITDINDNAPAFTTTEQRFEISESAIVGSKFVLQKAIDADIGTNGLESYSLHPTNNFALKSFF</sequence>
<dbReference type="Gene3D" id="2.60.40.60">
    <property type="entry name" value="Cadherins"/>
    <property type="match status" value="2"/>
</dbReference>
<keyword evidence="8" id="KW-0325">Glycoprotein</keyword>
<organism evidence="11 12">
    <name type="scientific">Salarias fasciatus</name>
    <name type="common">Jewelled blenny</name>
    <name type="synonym">Blennius fasciatus</name>
    <dbReference type="NCBI Taxonomy" id="181472"/>
    <lineage>
        <taxon>Eukaryota</taxon>
        <taxon>Metazoa</taxon>
        <taxon>Chordata</taxon>
        <taxon>Craniata</taxon>
        <taxon>Vertebrata</taxon>
        <taxon>Euteleostomi</taxon>
        <taxon>Actinopterygii</taxon>
        <taxon>Neopterygii</taxon>
        <taxon>Teleostei</taxon>
        <taxon>Neoteleostei</taxon>
        <taxon>Acanthomorphata</taxon>
        <taxon>Ovalentaria</taxon>
        <taxon>Blenniimorphae</taxon>
        <taxon>Blenniiformes</taxon>
        <taxon>Blennioidei</taxon>
        <taxon>Blenniidae</taxon>
        <taxon>Salariinae</taxon>
        <taxon>Salarias</taxon>
    </lineage>
</organism>
<name>A0A672F198_SALFA</name>
<reference evidence="11" key="2">
    <citation type="submission" date="2025-08" db="UniProtKB">
        <authorList>
            <consortium name="Ensembl"/>
        </authorList>
    </citation>
    <scope>IDENTIFICATION</scope>
</reference>
<dbReference type="PROSITE" id="PS00232">
    <property type="entry name" value="CADHERIN_1"/>
    <property type="match status" value="1"/>
</dbReference>
<keyword evidence="3" id="KW-0677">Repeat</keyword>
<dbReference type="InParanoid" id="A0A672F198"/>
<dbReference type="Pfam" id="PF08266">
    <property type="entry name" value="Cadherin_2"/>
    <property type="match status" value="1"/>
</dbReference>
<dbReference type="AlphaFoldDB" id="A0A672F198"/>
<evidence type="ECO:0000256" key="5">
    <source>
        <dbReference type="ARBA" id="ARBA00022889"/>
    </source>
</evidence>
<dbReference type="InterPro" id="IPR002126">
    <property type="entry name" value="Cadherin-like_dom"/>
</dbReference>
<evidence type="ECO:0000256" key="2">
    <source>
        <dbReference type="ARBA" id="ARBA00022692"/>
    </source>
</evidence>
<evidence type="ECO:0000256" key="3">
    <source>
        <dbReference type="ARBA" id="ARBA00022737"/>
    </source>
</evidence>
<dbReference type="Proteomes" id="UP000472267">
    <property type="component" value="Chromosome 2"/>
</dbReference>
<keyword evidence="12" id="KW-1185">Reference proteome</keyword>
<dbReference type="PROSITE" id="PS50268">
    <property type="entry name" value="CADHERIN_2"/>
    <property type="match status" value="1"/>
</dbReference>
<dbReference type="InterPro" id="IPR015919">
    <property type="entry name" value="Cadherin-like_sf"/>
</dbReference>
<dbReference type="GO" id="GO:0005509">
    <property type="term" value="F:calcium ion binding"/>
    <property type="evidence" value="ECO:0007669"/>
    <property type="project" value="UniProtKB-UniRule"/>
</dbReference>
<evidence type="ECO:0000256" key="6">
    <source>
        <dbReference type="ARBA" id="ARBA00022989"/>
    </source>
</evidence>
<keyword evidence="6" id="KW-1133">Transmembrane helix</keyword>